<proteinExistence type="predicted"/>
<evidence type="ECO:0000313" key="2">
    <source>
        <dbReference type="EMBL" id="GJN90144.1"/>
    </source>
</evidence>
<reference evidence="2 3" key="1">
    <citation type="submission" date="2021-12" db="EMBL/GenBank/DDBJ databases">
        <title>High titer production of polyol ester of fatty acids by Rhodotorula paludigena BS15 towards product separation-free biomass refinery.</title>
        <authorList>
            <person name="Mano J."/>
            <person name="Ono H."/>
            <person name="Tanaka T."/>
            <person name="Naito K."/>
            <person name="Sushida H."/>
            <person name="Ike M."/>
            <person name="Tokuyasu K."/>
            <person name="Kitaoka M."/>
        </authorList>
    </citation>
    <scope>NUCLEOTIDE SEQUENCE [LARGE SCALE GENOMIC DNA]</scope>
    <source>
        <strain evidence="2 3">BS15</strain>
    </source>
</reference>
<accession>A0AAV5GI69</accession>
<protein>
    <recommendedName>
        <fullName evidence="4">Proteophosphoglycan ppg4</fullName>
    </recommendedName>
</protein>
<dbReference type="Proteomes" id="UP001342314">
    <property type="component" value="Unassembled WGS sequence"/>
</dbReference>
<organism evidence="2 3">
    <name type="scientific">Rhodotorula paludigena</name>
    <dbReference type="NCBI Taxonomy" id="86838"/>
    <lineage>
        <taxon>Eukaryota</taxon>
        <taxon>Fungi</taxon>
        <taxon>Dikarya</taxon>
        <taxon>Basidiomycota</taxon>
        <taxon>Pucciniomycotina</taxon>
        <taxon>Microbotryomycetes</taxon>
        <taxon>Sporidiobolales</taxon>
        <taxon>Sporidiobolaceae</taxon>
        <taxon>Rhodotorula</taxon>
    </lineage>
</organism>
<comment type="caution">
    <text evidence="2">The sequence shown here is derived from an EMBL/GenBank/DDBJ whole genome shotgun (WGS) entry which is preliminary data.</text>
</comment>
<name>A0AAV5GI69_9BASI</name>
<gene>
    <name evidence="2" type="ORF">Rhopal_003143-T1</name>
</gene>
<dbReference type="EMBL" id="BQKY01000006">
    <property type="protein sequence ID" value="GJN90144.1"/>
    <property type="molecule type" value="Genomic_DNA"/>
</dbReference>
<keyword evidence="3" id="KW-1185">Reference proteome</keyword>
<dbReference type="AlphaFoldDB" id="A0AAV5GI69"/>
<sequence length="307" mass="32508">METPLAVQRRPRLACPPDLSAWANAGLGLSTKPISRPLDVDERSVRSPSSSTVQRFPRAGSPPGSIATIKRRDCSTSNDDDRERFEAWLERSSALETFALDGDAAGRQETVDEDAVKLCHPRSNSLELDLGDLPEASFLTVETQSLPSPVSPATTLFSSASSSYFDLTWGTPSLEASRSSIASSSSEDPMLPPSPALVPLSLDPVDSLSAAPSAPRVEASAAHPLHRGKRLSMTPMSATKALPLASPAYGPPPVRKSSIVDLPLPPAEQRTDVTPLSPPLTPALGFAELPTMGLAGARSTTKRQRQA</sequence>
<evidence type="ECO:0008006" key="4">
    <source>
        <dbReference type="Google" id="ProtNLM"/>
    </source>
</evidence>
<feature type="region of interest" description="Disordered" evidence="1">
    <location>
        <begin position="24"/>
        <end position="79"/>
    </location>
</feature>
<feature type="compositionally biased region" description="Basic and acidic residues" evidence="1">
    <location>
        <begin position="70"/>
        <end position="79"/>
    </location>
</feature>
<feature type="region of interest" description="Disordered" evidence="1">
    <location>
        <begin position="265"/>
        <end position="286"/>
    </location>
</feature>
<evidence type="ECO:0000313" key="3">
    <source>
        <dbReference type="Proteomes" id="UP001342314"/>
    </source>
</evidence>
<evidence type="ECO:0000256" key="1">
    <source>
        <dbReference type="SAM" id="MobiDB-lite"/>
    </source>
</evidence>